<comment type="caution">
    <text evidence="3">The sequence shown here is derived from an EMBL/GenBank/DDBJ whole genome shotgun (WGS) entry which is preliminary data.</text>
</comment>
<gene>
    <name evidence="3" type="ORF">XA68_10874</name>
</gene>
<evidence type="ECO:0000313" key="4">
    <source>
        <dbReference type="Proteomes" id="UP000037136"/>
    </source>
</evidence>
<dbReference type="PANTHER" id="PTHR38788">
    <property type="entry name" value="CLR5 DOMAIN-CONTAINING PROTEIN"/>
    <property type="match status" value="1"/>
</dbReference>
<organism evidence="3 4">
    <name type="scientific">Ophiocordyceps unilateralis</name>
    <name type="common">Zombie-ant fungus</name>
    <name type="synonym">Torrubia unilateralis</name>
    <dbReference type="NCBI Taxonomy" id="268505"/>
    <lineage>
        <taxon>Eukaryota</taxon>
        <taxon>Fungi</taxon>
        <taxon>Dikarya</taxon>
        <taxon>Ascomycota</taxon>
        <taxon>Pezizomycotina</taxon>
        <taxon>Sordariomycetes</taxon>
        <taxon>Hypocreomycetidae</taxon>
        <taxon>Hypocreales</taxon>
        <taxon>Ophiocordycipitaceae</taxon>
        <taxon>Ophiocordyceps</taxon>
    </lineage>
</organism>
<accession>A0A2A9PH00</accession>
<feature type="domain" description="Clr5" evidence="2">
    <location>
        <begin position="31"/>
        <end position="83"/>
    </location>
</feature>
<proteinExistence type="predicted"/>
<dbReference type="EMBL" id="LAZP02000126">
    <property type="protein sequence ID" value="PFH60484.1"/>
    <property type="molecule type" value="Genomic_DNA"/>
</dbReference>
<keyword evidence="4" id="KW-1185">Reference proteome</keyword>
<name>A0A2A9PH00_OPHUN</name>
<feature type="region of interest" description="Disordered" evidence="1">
    <location>
        <begin position="1"/>
        <end position="25"/>
    </location>
</feature>
<protein>
    <recommendedName>
        <fullName evidence="2">Clr5 domain-containing protein</fullName>
    </recommendedName>
</protein>
<sequence length="464" mass="52247">MASNLRPLAPRPPGSAPSAADERLSCKDHSEGEWRAIRGLIERLYIVEGRKLSETMAILESRHGFAATEQMYKKRLKKWNIRKRSHRNKTALSPEASPGRIYRAEPYIGLELVLDSVSAWSQSKLDGHGVFSDPMSRYLASPDSPPIQDSRTMYRTFELVFALWQHGRGQLAGMAARRAFYALEFVLTEDHPDLVWHVLDAVYDMLERGHLKLLGMFLTYANVLAGTLLPAEGHPLVRILQQLRASDIDTEEGRRGICHMLRQAWQSNVDILGRHVGSISPRHLWLYEQLIWDGHTRLRKGSSPANNQGVILDALGSLLESYDSANHHDDSLRIRALMLEYTQMDVGDTQRAEQIATDLVRRTDGDAKSDARFHAYALKMLARLQQEKREWEAAESNLRCAVSKREAAHGAESNLRVVRDMWVLVAHLHSAGRLEDAARTAQEAVTRAECYLQAGLLALALPGS</sequence>
<evidence type="ECO:0000256" key="1">
    <source>
        <dbReference type="SAM" id="MobiDB-lite"/>
    </source>
</evidence>
<dbReference type="InterPro" id="IPR025676">
    <property type="entry name" value="Clr5_dom"/>
</dbReference>
<reference evidence="3 4" key="1">
    <citation type="journal article" date="2015" name="BMC Genomics">
        <title>Gene expression during zombie ant biting behavior reflects the complexity underlying fungal parasitic behavioral manipulation.</title>
        <authorList>
            <person name="de Bekker C."/>
            <person name="Ohm R.A."/>
            <person name="Loreto R.G."/>
            <person name="Sebastian A."/>
            <person name="Albert I."/>
            <person name="Merrow M."/>
            <person name="Brachmann A."/>
            <person name="Hughes D.P."/>
        </authorList>
    </citation>
    <scope>NUCLEOTIDE SEQUENCE [LARGE SCALE GENOMIC DNA]</scope>
    <source>
        <strain evidence="3 4">SC16a</strain>
    </source>
</reference>
<dbReference type="PANTHER" id="PTHR38788:SF3">
    <property type="entry name" value="CLR5 DOMAIN-CONTAINING PROTEIN"/>
    <property type="match status" value="1"/>
</dbReference>
<reference evidence="3 4" key="2">
    <citation type="journal article" date="2017" name="Sci. Rep.">
        <title>Ant-infecting Ophiocordyceps genomes reveal a high diversity of potential behavioral manipulation genes and a possible major role for enterotoxins.</title>
        <authorList>
            <person name="de Bekker C."/>
            <person name="Ohm R.A."/>
            <person name="Evans H.C."/>
            <person name="Brachmann A."/>
            <person name="Hughes D.P."/>
        </authorList>
    </citation>
    <scope>NUCLEOTIDE SEQUENCE [LARGE SCALE GENOMIC DNA]</scope>
    <source>
        <strain evidence="3 4">SC16a</strain>
    </source>
</reference>
<dbReference type="Proteomes" id="UP000037136">
    <property type="component" value="Unassembled WGS sequence"/>
</dbReference>
<dbReference type="AlphaFoldDB" id="A0A2A9PH00"/>
<dbReference type="Pfam" id="PF14420">
    <property type="entry name" value="Clr5"/>
    <property type="match status" value="1"/>
</dbReference>
<evidence type="ECO:0000313" key="3">
    <source>
        <dbReference type="EMBL" id="PFH60484.1"/>
    </source>
</evidence>
<dbReference type="STRING" id="268505.A0A2A9PH00"/>
<dbReference type="OrthoDB" id="5308957at2759"/>
<evidence type="ECO:0000259" key="2">
    <source>
        <dbReference type="Pfam" id="PF14420"/>
    </source>
</evidence>